<gene>
    <name evidence="3" type="ORF">B5J94_11900</name>
</gene>
<evidence type="ECO:0000256" key="1">
    <source>
        <dbReference type="SAM" id="Coils"/>
    </source>
</evidence>
<reference evidence="4" key="1">
    <citation type="submission" date="2017-03" db="EMBL/GenBank/DDBJ databases">
        <title>Draft genome sequence of Moraxella equi CCUG 4950T type strain.</title>
        <authorList>
            <person name="Salva-Serra F."/>
            <person name="Engstrom-Jakobsson H."/>
            <person name="Thorell K."/>
            <person name="Jaen-Luchoro D."/>
            <person name="Gonzales-Siles L."/>
            <person name="Karlsson R."/>
            <person name="Yazdan S."/>
            <person name="Boulund F."/>
            <person name="Johnning A."/>
            <person name="Engstrand L."/>
            <person name="Kristiansson E."/>
            <person name="Moore E."/>
        </authorList>
    </citation>
    <scope>NUCLEOTIDE SEQUENCE [LARGE SCALE GENOMIC DNA]</scope>
    <source>
        <strain evidence="4">CCUG 4441</strain>
    </source>
</reference>
<comment type="caution">
    <text evidence="3">The sequence shown here is derived from an EMBL/GenBank/DDBJ whole genome shotgun (WGS) entry which is preliminary data.</text>
</comment>
<feature type="coiled-coil region" evidence="1">
    <location>
        <begin position="17"/>
        <end position="47"/>
    </location>
</feature>
<dbReference type="EMBL" id="MXAN01000094">
    <property type="protein sequence ID" value="OPH34056.1"/>
    <property type="molecule type" value="Genomic_DNA"/>
</dbReference>
<organism evidence="3 4">
    <name type="scientific">Moraxella lacunata</name>
    <dbReference type="NCBI Taxonomy" id="477"/>
    <lineage>
        <taxon>Bacteria</taxon>
        <taxon>Pseudomonadati</taxon>
        <taxon>Pseudomonadota</taxon>
        <taxon>Gammaproteobacteria</taxon>
        <taxon>Moraxellales</taxon>
        <taxon>Moraxellaceae</taxon>
        <taxon>Moraxella</taxon>
    </lineage>
</organism>
<name>A0A1V4GPJ0_MORLA</name>
<keyword evidence="2" id="KW-1133">Transmembrane helix</keyword>
<dbReference type="Proteomes" id="UP000191025">
    <property type="component" value="Unassembled WGS sequence"/>
</dbReference>
<evidence type="ECO:0000313" key="3">
    <source>
        <dbReference type="EMBL" id="OPH34056.1"/>
    </source>
</evidence>
<keyword evidence="2" id="KW-0812">Transmembrane</keyword>
<feature type="transmembrane region" description="Helical" evidence="2">
    <location>
        <begin position="98"/>
        <end position="119"/>
    </location>
</feature>
<evidence type="ECO:0000256" key="2">
    <source>
        <dbReference type="SAM" id="Phobius"/>
    </source>
</evidence>
<sequence>MSNQDNTELIEVVLGLLEKSKQQDESIQKAIKALESEKTALETLRSDFKGVVRCQVGESVQNALEAPTNALEMQINRIGGVTAHLQQAKKDLDWRANLWYFGGFAVFMACCMGFMLWFVPSLDEIGARRAELDHLTAQIEKAQNLKRLQTSNCDKRLCVKVIESKCNYGSKGDKYCVADLK</sequence>
<keyword evidence="1" id="KW-0175">Coiled coil</keyword>
<dbReference type="RefSeq" id="WP_062501541.1">
    <property type="nucleotide sequence ID" value="NZ_MXAN01000094.1"/>
</dbReference>
<protein>
    <submittedName>
        <fullName evidence="3">Uncharacterized protein</fullName>
    </submittedName>
</protein>
<keyword evidence="2" id="KW-0472">Membrane</keyword>
<evidence type="ECO:0000313" key="4">
    <source>
        <dbReference type="Proteomes" id="UP000191025"/>
    </source>
</evidence>
<proteinExistence type="predicted"/>
<dbReference type="AlphaFoldDB" id="A0A1V4GPJ0"/>
<accession>A0A1V4GPJ0</accession>